<keyword evidence="3" id="KW-1185">Reference proteome</keyword>
<dbReference type="EMBL" id="RBKU01000001">
    <property type="protein sequence ID" value="RKR84687.1"/>
    <property type="molecule type" value="Genomic_DNA"/>
</dbReference>
<feature type="domain" description="PRC-barrel" evidence="1">
    <location>
        <begin position="17"/>
        <end position="62"/>
    </location>
</feature>
<dbReference type="Gene3D" id="3.90.50.10">
    <property type="entry name" value="Photosynthetic Reaction Center, subunit H, domain 2"/>
    <property type="match status" value="2"/>
</dbReference>
<evidence type="ECO:0000259" key="1">
    <source>
        <dbReference type="Pfam" id="PF05239"/>
    </source>
</evidence>
<feature type="domain" description="PRC-barrel" evidence="1">
    <location>
        <begin position="162"/>
        <end position="217"/>
    </location>
</feature>
<organism evidence="2 3">
    <name type="scientific">Mucilaginibacter gracilis</name>
    <dbReference type="NCBI Taxonomy" id="423350"/>
    <lineage>
        <taxon>Bacteria</taxon>
        <taxon>Pseudomonadati</taxon>
        <taxon>Bacteroidota</taxon>
        <taxon>Sphingobacteriia</taxon>
        <taxon>Sphingobacteriales</taxon>
        <taxon>Sphingobacteriaceae</taxon>
        <taxon>Mucilaginibacter</taxon>
    </lineage>
</organism>
<dbReference type="GO" id="GO:0030077">
    <property type="term" value="C:plasma membrane light-harvesting complex"/>
    <property type="evidence" value="ECO:0007669"/>
    <property type="project" value="InterPro"/>
</dbReference>
<reference evidence="2 3" key="1">
    <citation type="submission" date="2018-10" db="EMBL/GenBank/DDBJ databases">
        <title>Genomic Encyclopedia of Archaeal and Bacterial Type Strains, Phase II (KMG-II): from individual species to whole genera.</title>
        <authorList>
            <person name="Goeker M."/>
        </authorList>
    </citation>
    <scope>NUCLEOTIDE SEQUENCE [LARGE SCALE GENOMIC DNA]</scope>
    <source>
        <strain evidence="2 3">DSM 18602</strain>
    </source>
</reference>
<evidence type="ECO:0000313" key="2">
    <source>
        <dbReference type="EMBL" id="RKR84687.1"/>
    </source>
</evidence>
<dbReference type="PANTHER" id="PTHR36505:SF1">
    <property type="entry name" value="BLR1072 PROTEIN"/>
    <property type="match status" value="1"/>
</dbReference>
<proteinExistence type="predicted"/>
<dbReference type="InterPro" id="IPR014747">
    <property type="entry name" value="Bac_photo_RC_H_C"/>
</dbReference>
<dbReference type="RefSeq" id="WP_121200486.1">
    <property type="nucleotide sequence ID" value="NZ_RBKU01000001.1"/>
</dbReference>
<gene>
    <name evidence="2" type="ORF">BDD43_4938</name>
</gene>
<dbReference type="InterPro" id="IPR027275">
    <property type="entry name" value="PRC-brl_dom"/>
</dbReference>
<name>A0A495J730_9SPHI</name>
<dbReference type="OrthoDB" id="9793882at2"/>
<dbReference type="Proteomes" id="UP000268007">
    <property type="component" value="Unassembled WGS sequence"/>
</dbReference>
<dbReference type="PANTHER" id="PTHR36505">
    <property type="entry name" value="BLR1072 PROTEIN"/>
    <property type="match status" value="1"/>
</dbReference>
<protein>
    <submittedName>
        <fullName evidence="2">PRC-barrel domain protein</fullName>
    </submittedName>
</protein>
<comment type="caution">
    <text evidence="2">The sequence shown here is derived from an EMBL/GenBank/DDBJ whole genome shotgun (WGS) entry which is preliminary data.</text>
</comment>
<dbReference type="InterPro" id="IPR011033">
    <property type="entry name" value="PRC_barrel-like_sf"/>
</dbReference>
<dbReference type="GO" id="GO:0019684">
    <property type="term" value="P:photosynthesis, light reaction"/>
    <property type="evidence" value="ECO:0007669"/>
    <property type="project" value="InterPro"/>
</dbReference>
<dbReference type="SUPFAM" id="SSF50346">
    <property type="entry name" value="PRC-barrel domain"/>
    <property type="match status" value="2"/>
</dbReference>
<accession>A0A495J730</accession>
<sequence length="254" mass="29155">MERNINSLTGYSLKASNGEIGDVKGFYFDDETWKIRYLVIKTGGWLSGREVLIAPHAVEKVDWLNRFFKVSLTKKQVENSPDIDIHKPVYRQHEIELYDHYAWEAYWLSGFYPVGYLGVSISFPSIEGKGTMPPSSDEKGSKDDLHLRSTKKVTGYHVHAKDGDIGHIHDFVVDDQTWQLLYLVIDTHNWLGGKKVIIAVADILKVDWDNSKVYVDLTISAVKKSKLFKETVFNPWETEREIKVTLPVIPMEIL</sequence>
<evidence type="ECO:0000313" key="3">
    <source>
        <dbReference type="Proteomes" id="UP000268007"/>
    </source>
</evidence>
<dbReference type="AlphaFoldDB" id="A0A495J730"/>
<dbReference type="Pfam" id="PF05239">
    <property type="entry name" value="PRC"/>
    <property type="match status" value="2"/>
</dbReference>